<keyword evidence="5 8" id="KW-1133">Transmembrane helix</keyword>
<comment type="subcellular location">
    <subcellularLocation>
        <location evidence="1">Cell membrane</location>
        <topology evidence="1">Single-pass membrane protein</topology>
    </subcellularLocation>
</comment>
<organism evidence="10 11">
    <name type="scientific">Marinobacterium aestuarii</name>
    <dbReference type="NCBI Taxonomy" id="1821621"/>
    <lineage>
        <taxon>Bacteria</taxon>
        <taxon>Pseudomonadati</taxon>
        <taxon>Pseudomonadota</taxon>
        <taxon>Gammaproteobacteria</taxon>
        <taxon>Oceanospirillales</taxon>
        <taxon>Oceanospirillaceae</taxon>
        <taxon>Marinobacterium</taxon>
    </lineage>
</organism>
<dbReference type="RefSeq" id="WP_067378582.1">
    <property type="nucleotide sequence ID" value="NZ_CP015839.1"/>
</dbReference>
<dbReference type="InterPro" id="IPR050330">
    <property type="entry name" value="Bact_OuterMem_StrucFunc"/>
</dbReference>
<evidence type="ECO:0000256" key="7">
    <source>
        <dbReference type="PROSITE-ProRule" id="PRU00473"/>
    </source>
</evidence>
<dbReference type="PANTHER" id="PTHR30329">
    <property type="entry name" value="STATOR ELEMENT OF FLAGELLAR MOTOR COMPLEX"/>
    <property type="match status" value="1"/>
</dbReference>
<dbReference type="InterPro" id="IPR036737">
    <property type="entry name" value="OmpA-like_sf"/>
</dbReference>
<evidence type="ECO:0000256" key="2">
    <source>
        <dbReference type="ARBA" id="ARBA00008914"/>
    </source>
</evidence>
<evidence type="ECO:0000256" key="8">
    <source>
        <dbReference type="SAM" id="Phobius"/>
    </source>
</evidence>
<keyword evidence="6 7" id="KW-0472">Membrane</keyword>
<reference evidence="11" key="1">
    <citation type="submission" date="2016-05" db="EMBL/GenBank/DDBJ databases">
        <authorList>
            <person name="Baek K."/>
            <person name="Yang S.-J."/>
        </authorList>
    </citation>
    <scope>NUCLEOTIDE SEQUENCE [LARGE SCALE GENOMIC DNA]</scope>
    <source>
        <strain evidence="11">ST58-10</strain>
    </source>
</reference>
<reference evidence="10 11" key="2">
    <citation type="journal article" date="2018" name="Int. J. Syst. Evol. Microbiol.">
        <title>Marinobacterium aestuarii sp. nov., a benzene-degrading marine bacterium isolated from estuary sediment.</title>
        <authorList>
            <person name="Bae S.S."/>
            <person name="Jung J."/>
            <person name="Chung D."/>
            <person name="Baek K."/>
        </authorList>
    </citation>
    <scope>NUCLEOTIDE SEQUENCE [LARGE SCALE GENOMIC DNA]</scope>
    <source>
        <strain evidence="10 11">ST58-10</strain>
    </source>
</reference>
<dbReference type="OrthoDB" id="9815217at2"/>
<dbReference type="AlphaFoldDB" id="A0A1A9EV36"/>
<keyword evidence="4 8" id="KW-0812">Transmembrane</keyword>
<accession>A0A1A9EV36</accession>
<gene>
    <name evidence="10" type="ORF">A8C75_04250</name>
</gene>
<dbReference type="Gene3D" id="3.30.1330.60">
    <property type="entry name" value="OmpA-like domain"/>
    <property type="match status" value="1"/>
</dbReference>
<dbReference type="GO" id="GO:0005886">
    <property type="term" value="C:plasma membrane"/>
    <property type="evidence" value="ECO:0007669"/>
    <property type="project" value="UniProtKB-SubCell"/>
</dbReference>
<feature type="domain" description="OmpA-like" evidence="9">
    <location>
        <begin position="126"/>
        <end position="246"/>
    </location>
</feature>
<protein>
    <submittedName>
        <fullName evidence="10">Chemotaxis protein MotB</fullName>
    </submittedName>
</protein>
<dbReference type="InterPro" id="IPR025713">
    <property type="entry name" value="MotB-like_N_dom"/>
</dbReference>
<feature type="transmembrane region" description="Helical" evidence="8">
    <location>
        <begin position="20"/>
        <end position="37"/>
    </location>
</feature>
<dbReference type="SUPFAM" id="SSF103088">
    <property type="entry name" value="OmpA-like"/>
    <property type="match status" value="1"/>
</dbReference>
<evidence type="ECO:0000256" key="6">
    <source>
        <dbReference type="ARBA" id="ARBA00023136"/>
    </source>
</evidence>
<keyword evidence="11" id="KW-1185">Reference proteome</keyword>
<evidence type="ECO:0000256" key="1">
    <source>
        <dbReference type="ARBA" id="ARBA00004162"/>
    </source>
</evidence>
<evidence type="ECO:0000256" key="3">
    <source>
        <dbReference type="ARBA" id="ARBA00022475"/>
    </source>
</evidence>
<evidence type="ECO:0000256" key="4">
    <source>
        <dbReference type="ARBA" id="ARBA00022692"/>
    </source>
</evidence>
<dbReference type="PANTHER" id="PTHR30329:SF20">
    <property type="entry name" value="EXPORTED PROTEIN"/>
    <property type="match status" value="1"/>
</dbReference>
<dbReference type="Proteomes" id="UP000078070">
    <property type="component" value="Chromosome"/>
</dbReference>
<dbReference type="PROSITE" id="PS51123">
    <property type="entry name" value="OMPA_2"/>
    <property type="match status" value="1"/>
</dbReference>
<dbReference type="Pfam" id="PF00691">
    <property type="entry name" value="OmpA"/>
    <property type="match status" value="1"/>
</dbReference>
<dbReference type="STRING" id="1821621.A8C75_04250"/>
<evidence type="ECO:0000313" key="11">
    <source>
        <dbReference type="Proteomes" id="UP000078070"/>
    </source>
</evidence>
<sequence length="303" mass="33011">MARRMPPIDDTRQDRWVLSYADFITLLLAFFIVMYAISSVNEEKYRSISDALSGVFEGSGRPAGATTQDAASDLAIGNAVRPDAPAIEIDPADAAVTAQLRSLQAELQRRFSPQIEAGSMKIDGNDLWLSIELRASRLFGSADALPEIEADALLGKIAELLRGLENPIHVEGFTDNQPIATDLYPSNWELSAARAAAVVRILALNGVSPQRMAAVGYGEYQPAYSNRTAEGRGMNRRVLIVVSRDKRVRRAVSSFGSQQISTDTVSELLDAEQAPPLPAIEQLETENGGVLFRRAEVQPDAQR</sequence>
<dbReference type="Pfam" id="PF13677">
    <property type="entry name" value="MotB_plug"/>
    <property type="match status" value="1"/>
</dbReference>
<keyword evidence="3" id="KW-1003">Cell membrane</keyword>
<dbReference type="CDD" id="cd07185">
    <property type="entry name" value="OmpA_C-like"/>
    <property type="match status" value="1"/>
</dbReference>
<dbReference type="KEGG" id="mars:A8C75_04250"/>
<evidence type="ECO:0000259" key="9">
    <source>
        <dbReference type="PROSITE" id="PS51123"/>
    </source>
</evidence>
<name>A0A1A9EV36_9GAMM</name>
<dbReference type="InterPro" id="IPR006665">
    <property type="entry name" value="OmpA-like"/>
</dbReference>
<evidence type="ECO:0000313" key="10">
    <source>
        <dbReference type="EMBL" id="ANG61765.1"/>
    </source>
</evidence>
<dbReference type="EMBL" id="CP015839">
    <property type="protein sequence ID" value="ANG61765.1"/>
    <property type="molecule type" value="Genomic_DNA"/>
</dbReference>
<proteinExistence type="inferred from homology"/>
<evidence type="ECO:0000256" key="5">
    <source>
        <dbReference type="ARBA" id="ARBA00022989"/>
    </source>
</evidence>
<comment type="similarity">
    <text evidence="2">Belongs to the MotB family.</text>
</comment>